<reference evidence="1" key="1">
    <citation type="journal article" date="2022" name="bioRxiv">
        <title>Sequencing and chromosome-scale assembly of the giantPleurodeles waltlgenome.</title>
        <authorList>
            <person name="Brown T."/>
            <person name="Elewa A."/>
            <person name="Iarovenko S."/>
            <person name="Subramanian E."/>
            <person name="Araus A.J."/>
            <person name="Petzold A."/>
            <person name="Susuki M."/>
            <person name="Suzuki K.-i.T."/>
            <person name="Hayashi T."/>
            <person name="Toyoda A."/>
            <person name="Oliveira C."/>
            <person name="Osipova E."/>
            <person name="Leigh N.D."/>
            <person name="Simon A."/>
            <person name="Yun M.H."/>
        </authorList>
    </citation>
    <scope>NUCLEOTIDE SEQUENCE</scope>
    <source>
        <strain evidence="1">20211129_DDA</strain>
        <tissue evidence="1">Liver</tissue>
    </source>
</reference>
<organism evidence="1 2">
    <name type="scientific">Pleurodeles waltl</name>
    <name type="common">Iberian ribbed newt</name>
    <dbReference type="NCBI Taxonomy" id="8319"/>
    <lineage>
        <taxon>Eukaryota</taxon>
        <taxon>Metazoa</taxon>
        <taxon>Chordata</taxon>
        <taxon>Craniata</taxon>
        <taxon>Vertebrata</taxon>
        <taxon>Euteleostomi</taxon>
        <taxon>Amphibia</taxon>
        <taxon>Batrachia</taxon>
        <taxon>Caudata</taxon>
        <taxon>Salamandroidea</taxon>
        <taxon>Salamandridae</taxon>
        <taxon>Pleurodelinae</taxon>
        <taxon>Pleurodeles</taxon>
    </lineage>
</organism>
<protein>
    <submittedName>
        <fullName evidence="1">Uncharacterized protein</fullName>
    </submittedName>
</protein>
<name>A0AAV7LR02_PLEWA</name>
<dbReference type="Proteomes" id="UP001066276">
    <property type="component" value="Chromosome 11"/>
</dbReference>
<comment type="caution">
    <text evidence="1">The sequence shown here is derived from an EMBL/GenBank/DDBJ whole genome shotgun (WGS) entry which is preliminary data.</text>
</comment>
<dbReference type="AlphaFoldDB" id="A0AAV7LR02"/>
<keyword evidence="2" id="KW-1185">Reference proteome</keyword>
<accession>A0AAV7LR02</accession>
<evidence type="ECO:0000313" key="2">
    <source>
        <dbReference type="Proteomes" id="UP001066276"/>
    </source>
</evidence>
<proteinExistence type="predicted"/>
<sequence length="81" mass="8609">MTGCSILTTLFLKQDIQKRVSRGAHISCDARPLFGPGGQLQIGSDSEVITDNLDNGGGLEICADCKGLRPEPRPEAPVLDD</sequence>
<evidence type="ECO:0000313" key="1">
    <source>
        <dbReference type="EMBL" id="KAJ1092837.1"/>
    </source>
</evidence>
<dbReference type="EMBL" id="JANPWB010000015">
    <property type="protein sequence ID" value="KAJ1092837.1"/>
    <property type="molecule type" value="Genomic_DNA"/>
</dbReference>
<gene>
    <name evidence="1" type="ORF">NDU88_005947</name>
</gene>